<name>A0A152AA12_TIELA</name>
<dbReference type="OrthoDB" id="18451at2759"/>
<dbReference type="FunCoup" id="A0A152AA12">
    <property type="interactions" value="12"/>
</dbReference>
<accession>A0A152AA12</accession>
<evidence type="ECO:0000256" key="1">
    <source>
        <dbReference type="SAM" id="Phobius"/>
    </source>
</evidence>
<sequence>MKFIILALLYIVCSLNANEESFLHNAVGAADEPFGIETKLNVVLVGLQGDGGYNYILNAQIFNELLQDSYPIHRPHSIDKSKYLILDDYINDHSRHKKDKEQDFKSMLVHNDLKYNVKSLPTSFLQSLETQMIDGLRLKNGNTYKLSIEHMETFFESQLPLHNVDIQEFTIVFLNPSRARLFGGNEQMNYEYEFQGKVCGPTWISSGRYVIVDLSAKGLAYGSTIHKSNEELISEGSVTPDSLPRLIEYFLKEGQQGTAVRGESPIELQAHMTAIVIQSIQYIFCQDSKYDYIPIFQKVLIPILIFKDHFEGASRFVEETSLDLSVIKREANRLFPFSDVSVIVGEHSLHDHKHIAMALSKSIQSHTSFELNPATKTYHPYTKTFVDSKELLMKLKKEDDILASGLIGDHVTPIPLDIAKGGSTTKGGANLQKTKILPVYVFSLDSQPDLFIDRYQIYAANQEAVVVLQSRITTKDYDNIYYTDNVTVDIDTKHLNRYIIAGLANSQGAMGPTFRFSPEHFRLVNNYLWSFGQHPFGYFGNSSAISQLFVDCIVRNTIVTTLQASDYSLNLAFNKIQEFSQRYLVNSFGYDLDEVPTGMFLIDRLYHRPPSKIPILKGIIQRLHSELEDIASRTHEALGYNLNNRKKHEISSNLLLISSRSSGFLEYVTQELQKAESELLCCAIKSNPIPLIEDSPRNYKILYYLLFLFLVLVFACVFINKRLN</sequence>
<evidence type="ECO:0000313" key="4">
    <source>
        <dbReference type="EMBL" id="KYR03063.1"/>
    </source>
</evidence>
<dbReference type="OMA" id="NRYNIMD"/>
<keyword evidence="1 4" id="KW-0812">Transmembrane</keyword>
<feature type="signal peptide" evidence="2">
    <location>
        <begin position="1"/>
        <end position="17"/>
    </location>
</feature>
<dbReference type="STRING" id="361077.A0A152AA12"/>
<feature type="domain" description="DUF7906" evidence="3">
    <location>
        <begin position="37"/>
        <end position="281"/>
    </location>
</feature>
<gene>
    <name evidence="4" type="ORF">DLAC_00555</name>
</gene>
<keyword evidence="2" id="KW-0732">Signal</keyword>
<proteinExistence type="predicted"/>
<dbReference type="PANTHER" id="PTHR31515:SF0">
    <property type="entry name" value="TRANSMEMBRANE PROTEIN"/>
    <property type="match status" value="1"/>
</dbReference>
<feature type="chain" id="PRO_5007593808" evidence="2">
    <location>
        <begin position="18"/>
        <end position="724"/>
    </location>
</feature>
<evidence type="ECO:0000259" key="3">
    <source>
        <dbReference type="Pfam" id="PF25483"/>
    </source>
</evidence>
<evidence type="ECO:0000256" key="2">
    <source>
        <dbReference type="SAM" id="SignalP"/>
    </source>
</evidence>
<feature type="transmembrane region" description="Helical" evidence="1">
    <location>
        <begin position="701"/>
        <end position="719"/>
    </location>
</feature>
<dbReference type="InParanoid" id="A0A152AA12"/>
<keyword evidence="5" id="KW-1185">Reference proteome</keyword>
<dbReference type="EMBL" id="LODT01000001">
    <property type="protein sequence ID" value="KYR03063.1"/>
    <property type="molecule type" value="Genomic_DNA"/>
</dbReference>
<protein>
    <submittedName>
        <fullName evidence="4">Transmembrane protein</fullName>
    </submittedName>
</protein>
<dbReference type="PANTHER" id="PTHR31515">
    <property type="entry name" value="TRANSMEMBRANE PROTEIN-RELATED"/>
    <property type="match status" value="1"/>
</dbReference>
<comment type="caution">
    <text evidence="4">The sequence shown here is derived from an EMBL/GenBank/DDBJ whole genome shotgun (WGS) entry which is preliminary data.</text>
</comment>
<reference evidence="4 5" key="1">
    <citation type="submission" date="2015-12" db="EMBL/GenBank/DDBJ databases">
        <title>Dictyostelia acquired genes for synthesis and detection of signals that induce cell-type specialization by lateral gene transfer from prokaryotes.</title>
        <authorList>
            <person name="Gloeckner G."/>
            <person name="Schaap P."/>
        </authorList>
    </citation>
    <scope>NUCLEOTIDE SEQUENCE [LARGE SCALE GENOMIC DNA]</scope>
    <source>
        <strain evidence="4 5">TK</strain>
    </source>
</reference>
<dbReference type="InterPro" id="IPR057228">
    <property type="entry name" value="DUF7906"/>
</dbReference>
<dbReference type="Proteomes" id="UP000076078">
    <property type="component" value="Unassembled WGS sequence"/>
</dbReference>
<keyword evidence="1" id="KW-1133">Transmembrane helix</keyword>
<evidence type="ECO:0000313" key="5">
    <source>
        <dbReference type="Proteomes" id="UP000076078"/>
    </source>
</evidence>
<dbReference type="Pfam" id="PF25483">
    <property type="entry name" value="DUF7906"/>
    <property type="match status" value="1"/>
</dbReference>
<organism evidence="4 5">
    <name type="scientific">Tieghemostelium lacteum</name>
    <name type="common">Slime mold</name>
    <name type="synonym">Dictyostelium lacteum</name>
    <dbReference type="NCBI Taxonomy" id="361077"/>
    <lineage>
        <taxon>Eukaryota</taxon>
        <taxon>Amoebozoa</taxon>
        <taxon>Evosea</taxon>
        <taxon>Eumycetozoa</taxon>
        <taxon>Dictyostelia</taxon>
        <taxon>Dictyosteliales</taxon>
        <taxon>Raperosteliaceae</taxon>
        <taxon>Tieghemostelium</taxon>
    </lineage>
</organism>
<keyword evidence="1" id="KW-0472">Membrane</keyword>
<dbReference type="AlphaFoldDB" id="A0A152AA12"/>